<dbReference type="GO" id="GO:0005886">
    <property type="term" value="C:plasma membrane"/>
    <property type="evidence" value="ECO:0007669"/>
    <property type="project" value="UniProtKB-SubCell"/>
</dbReference>
<feature type="transmembrane region" description="Helical" evidence="7">
    <location>
        <begin position="43"/>
        <end position="62"/>
    </location>
</feature>
<feature type="transmembrane region" description="Helical" evidence="7">
    <location>
        <begin position="83"/>
        <end position="108"/>
    </location>
</feature>
<gene>
    <name evidence="9" type="ORF">GRX03_10870</name>
</gene>
<dbReference type="RefSeq" id="WP_368278340.1">
    <property type="nucleotide sequence ID" value="NZ_WUUT01000004.1"/>
</dbReference>
<dbReference type="InterPro" id="IPR002293">
    <property type="entry name" value="AA/rel_permease1"/>
</dbReference>
<keyword evidence="2" id="KW-1003">Cell membrane</keyword>
<comment type="caution">
    <text evidence="9">The sequence shown here is derived from an EMBL/GenBank/DDBJ whole genome shotgun (WGS) entry which is preliminary data.</text>
</comment>
<keyword evidence="3 7" id="KW-0812">Transmembrane</keyword>
<evidence type="ECO:0000256" key="3">
    <source>
        <dbReference type="ARBA" id="ARBA00022692"/>
    </source>
</evidence>
<comment type="subcellular location">
    <subcellularLocation>
        <location evidence="1">Cell membrane</location>
        <topology evidence="1">Multi-pass membrane protein</topology>
    </subcellularLocation>
</comment>
<dbReference type="SUPFAM" id="SSF52402">
    <property type="entry name" value="Adenine nucleotide alpha hydrolases-like"/>
    <property type="match status" value="2"/>
</dbReference>
<dbReference type="InterPro" id="IPR006016">
    <property type="entry name" value="UspA"/>
</dbReference>
<dbReference type="Pfam" id="PF00582">
    <property type="entry name" value="Usp"/>
    <property type="match status" value="2"/>
</dbReference>
<dbReference type="InterPro" id="IPR050367">
    <property type="entry name" value="APC_superfamily"/>
</dbReference>
<proteinExistence type="predicted"/>
<feature type="transmembrane region" description="Helical" evidence="7">
    <location>
        <begin position="433"/>
        <end position="452"/>
    </location>
</feature>
<feature type="transmembrane region" description="Helical" evidence="7">
    <location>
        <begin position="12"/>
        <end position="31"/>
    </location>
</feature>
<dbReference type="Gene3D" id="3.40.50.12370">
    <property type="match status" value="1"/>
</dbReference>
<evidence type="ECO:0000256" key="7">
    <source>
        <dbReference type="SAM" id="Phobius"/>
    </source>
</evidence>
<sequence length="796" mass="84400">MSGDEELAKDLGLFAALAIGIGTMIGAGIFVLPGTAVARAGPLAAGTFVLGGVIAIFTALSASELGTAMPKSGGAYFYVNRALGPLFGTITGWANWLGLAFASAFYMYGLGEYINTLIGLGPVGGGPFSLEAAQVIGLIGALFFISVNYLGAKETGGLQIAIVAILVAILTTFMLVGLFNADLRSLRPLAPPGALQEVLPVTAVVFVSYLGFVQITSVAEEIKNPGRNLPIAVIGSVLIVTTIYALFLIVLLAAVPNELVRDNSTAVVDAAQLLFSQYGFSGLSLFGQLSLPAFTFGVVGTGMLLFGGLLATASSANASILSSSRINFAMGREKIITPKLNTIHPRFGTPYRAIALTGSLILVFLIFGNLELLATAGSVLHLVVYGLLNLALIVMREAEPEGYDPDYEIPLYPVVPIVGAIASFALIYFIEPVVIVLCAALVVFAVLWYFLYARQRVESAGVLADWVLSRSEELPDAAVSAATSVQPEANDFRVMVPLANPAHEKDLIRLGAALAREREGTVVAVNIVDVPDQTPLEGARDQEEYEAAHHLIEQAEKDVQFYGADIETHVVLSHEPFEEIFTAARRYGADMTLMGWGPNSHAAGPSTGIVDELAHSLPCDFLVLRDRDFDPSRILLPTAGGPDSDLAAAVARALSDQTGADVTLLHVADDEEKGRQFLRSWAVDHNLSDAEIRVDTGDVQAGIARAAEEATLLIIGATEKGLLSRLARGSLVLDVLQEVECSVLLAEKRHERTLRERLFGTKGGPDYDTTGVEPDPSTPDIDDEAPLDDPDDSPTD</sequence>
<evidence type="ECO:0000313" key="10">
    <source>
        <dbReference type="Proteomes" id="UP000466535"/>
    </source>
</evidence>
<feature type="domain" description="UspA" evidence="8">
    <location>
        <begin position="633"/>
        <end position="745"/>
    </location>
</feature>
<keyword evidence="5 7" id="KW-0472">Membrane</keyword>
<feature type="transmembrane region" description="Helical" evidence="7">
    <location>
        <begin position="349"/>
        <end position="367"/>
    </location>
</feature>
<evidence type="ECO:0000259" key="8">
    <source>
        <dbReference type="Pfam" id="PF00582"/>
    </source>
</evidence>
<dbReference type="CDD" id="cd00293">
    <property type="entry name" value="USP-like"/>
    <property type="match status" value="1"/>
</dbReference>
<reference evidence="9 10" key="1">
    <citation type="submission" date="2019-12" db="EMBL/GenBank/DDBJ databases">
        <title>Isolation and characterization of three novel carbon monoxide-oxidizing members of Halobacteria from salione crusts and soils.</title>
        <authorList>
            <person name="Myers M.R."/>
            <person name="King G.M."/>
        </authorList>
    </citation>
    <scope>NUCLEOTIDE SEQUENCE [LARGE SCALE GENOMIC DNA]</scope>
    <source>
        <strain evidence="9 10">WSH3</strain>
    </source>
</reference>
<feature type="domain" description="UspA" evidence="8">
    <location>
        <begin position="493"/>
        <end position="625"/>
    </location>
</feature>
<feature type="transmembrane region" description="Helical" evidence="7">
    <location>
        <begin position="158"/>
        <end position="179"/>
    </location>
</feature>
<evidence type="ECO:0000256" key="1">
    <source>
        <dbReference type="ARBA" id="ARBA00004651"/>
    </source>
</evidence>
<dbReference type="GO" id="GO:0022857">
    <property type="term" value="F:transmembrane transporter activity"/>
    <property type="evidence" value="ECO:0007669"/>
    <property type="project" value="InterPro"/>
</dbReference>
<dbReference type="AlphaFoldDB" id="A0A6B0TFY7"/>
<dbReference type="PANTHER" id="PTHR42770:SF11">
    <property type="entry name" value="INNER MEMBRANE TRANSPORT PROTEIN YBAT"/>
    <property type="match status" value="1"/>
</dbReference>
<dbReference type="PANTHER" id="PTHR42770">
    <property type="entry name" value="AMINO ACID TRANSPORTER-RELATED"/>
    <property type="match status" value="1"/>
</dbReference>
<evidence type="ECO:0000313" key="9">
    <source>
        <dbReference type="EMBL" id="MXR52099.1"/>
    </source>
</evidence>
<evidence type="ECO:0000256" key="4">
    <source>
        <dbReference type="ARBA" id="ARBA00022989"/>
    </source>
</evidence>
<feature type="transmembrane region" description="Helical" evidence="7">
    <location>
        <begin position="373"/>
        <end position="395"/>
    </location>
</feature>
<accession>A0A6B0TFY7</accession>
<name>A0A6B0TFY7_9EURY</name>
<feature type="transmembrane region" description="Helical" evidence="7">
    <location>
        <begin position="199"/>
        <end position="219"/>
    </location>
</feature>
<organism evidence="9 10">
    <name type="scientific">Halovenus carboxidivorans</name>
    <dbReference type="NCBI Taxonomy" id="2692199"/>
    <lineage>
        <taxon>Archaea</taxon>
        <taxon>Methanobacteriati</taxon>
        <taxon>Methanobacteriota</taxon>
        <taxon>Stenosarchaea group</taxon>
        <taxon>Halobacteria</taxon>
        <taxon>Halobacteriales</taxon>
        <taxon>Haloarculaceae</taxon>
        <taxon>Halovenus</taxon>
    </lineage>
</organism>
<evidence type="ECO:0000256" key="6">
    <source>
        <dbReference type="SAM" id="MobiDB-lite"/>
    </source>
</evidence>
<feature type="transmembrane region" description="Helical" evidence="7">
    <location>
        <begin position="128"/>
        <end position="151"/>
    </location>
</feature>
<keyword evidence="4 7" id="KW-1133">Transmembrane helix</keyword>
<dbReference type="Gene3D" id="1.20.1740.10">
    <property type="entry name" value="Amino acid/polyamine transporter I"/>
    <property type="match status" value="1"/>
</dbReference>
<evidence type="ECO:0000256" key="5">
    <source>
        <dbReference type="ARBA" id="ARBA00023136"/>
    </source>
</evidence>
<keyword evidence="10" id="KW-1185">Reference proteome</keyword>
<feature type="compositionally biased region" description="Acidic residues" evidence="6">
    <location>
        <begin position="780"/>
        <end position="796"/>
    </location>
</feature>
<dbReference type="EMBL" id="WUUT01000004">
    <property type="protein sequence ID" value="MXR52099.1"/>
    <property type="molecule type" value="Genomic_DNA"/>
</dbReference>
<feature type="transmembrane region" description="Helical" evidence="7">
    <location>
        <begin position="293"/>
        <end position="313"/>
    </location>
</feature>
<dbReference type="Pfam" id="PF13520">
    <property type="entry name" value="AA_permease_2"/>
    <property type="match status" value="1"/>
</dbReference>
<feature type="region of interest" description="Disordered" evidence="6">
    <location>
        <begin position="756"/>
        <end position="796"/>
    </location>
</feature>
<dbReference type="Proteomes" id="UP000466535">
    <property type="component" value="Unassembled WGS sequence"/>
</dbReference>
<protein>
    <submittedName>
        <fullName evidence="9">Amino acid permease</fullName>
    </submittedName>
</protein>
<feature type="transmembrane region" description="Helical" evidence="7">
    <location>
        <begin position="231"/>
        <end position="255"/>
    </location>
</feature>
<feature type="transmembrane region" description="Helical" evidence="7">
    <location>
        <begin position="407"/>
        <end position="427"/>
    </location>
</feature>
<evidence type="ECO:0000256" key="2">
    <source>
        <dbReference type="ARBA" id="ARBA00022475"/>
    </source>
</evidence>